<reference evidence="1" key="1">
    <citation type="submission" date="2022-07" db="EMBL/GenBank/DDBJ databases">
        <title>Genome Sequence of Lecanicillium saksenae.</title>
        <authorList>
            <person name="Buettner E."/>
        </authorList>
    </citation>
    <scope>NUCLEOTIDE SEQUENCE</scope>
    <source>
        <strain evidence="1">VT-O1</strain>
    </source>
</reference>
<proteinExistence type="predicted"/>
<evidence type="ECO:0000313" key="2">
    <source>
        <dbReference type="Proteomes" id="UP001148737"/>
    </source>
</evidence>
<sequence length="323" mass="35038">MQDWQTISHLKQITRSLDALGAVGSILGIVSFTKSLIPKKPVEGANVRVKLGLGERGNHHGIEGDIGGVWAWDNNNEYLGKADGARISAGGTHDFAIAQDSNGARAEYVAVSAAKDAVCIAWVTVHMNDGSEGGAWTGDIGYNCDQNWYAQSEIAGKMKDGGDYYPKCTWFDSDHSNDIPTAAMKFKADAYGLNVTDTLKNDQACKFTNWGPDNGPIDAEPGKRSLKPRQAWMTDRLVVSNVTQHSTEELCSSATSWGPDFVGPDGFFCDMDTKALSPLCSANNVEGCINVDSEGHKITKRKHIAKRESNAPHESYGSITYWD</sequence>
<dbReference type="Proteomes" id="UP001148737">
    <property type="component" value="Unassembled WGS sequence"/>
</dbReference>
<comment type="caution">
    <text evidence="1">The sequence shown here is derived from an EMBL/GenBank/DDBJ whole genome shotgun (WGS) entry which is preliminary data.</text>
</comment>
<name>A0ACC1QJV5_9HYPO</name>
<keyword evidence="2" id="KW-1185">Reference proteome</keyword>
<accession>A0ACC1QJV5</accession>
<protein>
    <submittedName>
        <fullName evidence="1">Uncharacterized protein</fullName>
    </submittedName>
</protein>
<dbReference type="EMBL" id="JANAKD010001368">
    <property type="protein sequence ID" value="KAJ3480179.1"/>
    <property type="molecule type" value="Genomic_DNA"/>
</dbReference>
<evidence type="ECO:0000313" key="1">
    <source>
        <dbReference type="EMBL" id="KAJ3480179.1"/>
    </source>
</evidence>
<gene>
    <name evidence="1" type="ORF">NLG97_g8133</name>
</gene>
<organism evidence="1 2">
    <name type="scientific">Lecanicillium saksenae</name>
    <dbReference type="NCBI Taxonomy" id="468837"/>
    <lineage>
        <taxon>Eukaryota</taxon>
        <taxon>Fungi</taxon>
        <taxon>Dikarya</taxon>
        <taxon>Ascomycota</taxon>
        <taxon>Pezizomycotina</taxon>
        <taxon>Sordariomycetes</taxon>
        <taxon>Hypocreomycetidae</taxon>
        <taxon>Hypocreales</taxon>
        <taxon>Cordycipitaceae</taxon>
        <taxon>Lecanicillium</taxon>
    </lineage>
</organism>